<feature type="compositionally biased region" description="Low complexity" evidence="1">
    <location>
        <begin position="109"/>
        <end position="122"/>
    </location>
</feature>
<dbReference type="Proteomes" id="UP000823674">
    <property type="component" value="Chromosome A02"/>
</dbReference>
<feature type="region of interest" description="Disordered" evidence="1">
    <location>
        <begin position="94"/>
        <end position="158"/>
    </location>
</feature>
<keyword evidence="3" id="KW-1185">Reference proteome</keyword>
<feature type="non-terminal residue" evidence="2">
    <location>
        <position position="222"/>
    </location>
</feature>
<comment type="caution">
    <text evidence="2">The sequence shown here is derived from an EMBL/GenBank/DDBJ whole genome shotgun (WGS) entry which is preliminary data.</text>
</comment>
<feature type="compositionally biased region" description="Acidic residues" evidence="1">
    <location>
        <begin position="174"/>
        <end position="184"/>
    </location>
</feature>
<feature type="compositionally biased region" description="Basic and acidic residues" evidence="1">
    <location>
        <begin position="123"/>
        <end position="141"/>
    </location>
</feature>
<evidence type="ECO:0000313" key="2">
    <source>
        <dbReference type="EMBL" id="KAG5410547.1"/>
    </source>
</evidence>
<sequence length="222" mass="25139">MTTADLPDIQLSPMRVGTSQEGTQVLDRVLEIDRGKKDDILDLEKVGVEGRSEGEVSKEKPLEISDREKTTEGSVHTPISSERVSWVGVVQGEEGEISDVQNGEKVEETQVQVLQSQSSSPVESKEKIEETPEVEKNEEWLKISPGRASRSPSQQRDLQFGQVSLLTKSRFSVLEDEEEEVSETESERKSMEENKEKEEVRVSRQVLPRDSKMNHRYLRDKG</sequence>
<evidence type="ECO:0000256" key="1">
    <source>
        <dbReference type="SAM" id="MobiDB-lite"/>
    </source>
</evidence>
<dbReference type="EMBL" id="JADBGQ010000002">
    <property type="protein sequence ID" value="KAG5410547.1"/>
    <property type="molecule type" value="Genomic_DNA"/>
</dbReference>
<reference evidence="2 3" key="1">
    <citation type="submission" date="2021-03" db="EMBL/GenBank/DDBJ databases">
        <authorList>
            <person name="King G.J."/>
            <person name="Bancroft I."/>
            <person name="Baten A."/>
            <person name="Bloomfield J."/>
            <person name="Borpatragohain P."/>
            <person name="He Z."/>
            <person name="Irish N."/>
            <person name="Irwin J."/>
            <person name="Liu K."/>
            <person name="Mauleon R.P."/>
            <person name="Moore J."/>
            <person name="Morris R."/>
            <person name="Ostergaard L."/>
            <person name="Wang B."/>
            <person name="Wells R."/>
        </authorList>
    </citation>
    <scope>NUCLEOTIDE SEQUENCE [LARGE SCALE GENOMIC DNA]</scope>
    <source>
        <strain evidence="2">R-o-18</strain>
        <tissue evidence="2">Leaf</tissue>
    </source>
</reference>
<feature type="compositionally biased region" description="Basic and acidic residues" evidence="1">
    <location>
        <begin position="185"/>
        <end position="222"/>
    </location>
</feature>
<name>A0ABQ7NI36_BRACM</name>
<protein>
    <submittedName>
        <fullName evidence="2">Uncharacterized protein</fullName>
    </submittedName>
</protein>
<feature type="region of interest" description="Disordered" evidence="1">
    <location>
        <begin position="46"/>
        <end position="80"/>
    </location>
</feature>
<accession>A0ABQ7NI36</accession>
<feature type="compositionally biased region" description="Basic and acidic residues" evidence="1">
    <location>
        <begin position="46"/>
        <end position="71"/>
    </location>
</feature>
<organism evidence="2 3">
    <name type="scientific">Brassica rapa subsp. trilocularis</name>
    <dbReference type="NCBI Taxonomy" id="1813537"/>
    <lineage>
        <taxon>Eukaryota</taxon>
        <taxon>Viridiplantae</taxon>
        <taxon>Streptophyta</taxon>
        <taxon>Embryophyta</taxon>
        <taxon>Tracheophyta</taxon>
        <taxon>Spermatophyta</taxon>
        <taxon>Magnoliopsida</taxon>
        <taxon>eudicotyledons</taxon>
        <taxon>Gunneridae</taxon>
        <taxon>Pentapetalae</taxon>
        <taxon>rosids</taxon>
        <taxon>malvids</taxon>
        <taxon>Brassicales</taxon>
        <taxon>Brassicaceae</taxon>
        <taxon>Brassiceae</taxon>
        <taxon>Brassica</taxon>
    </lineage>
</organism>
<feature type="region of interest" description="Disordered" evidence="1">
    <location>
        <begin position="171"/>
        <end position="222"/>
    </location>
</feature>
<proteinExistence type="predicted"/>
<feature type="region of interest" description="Disordered" evidence="1">
    <location>
        <begin position="1"/>
        <end position="22"/>
    </location>
</feature>
<evidence type="ECO:0000313" key="3">
    <source>
        <dbReference type="Proteomes" id="UP000823674"/>
    </source>
</evidence>
<gene>
    <name evidence="2" type="primary">A02g506150.1_BraROA</name>
    <name evidence="2" type="ORF">IGI04_006866</name>
</gene>